<dbReference type="PANTHER" id="PTHR34980:SF2">
    <property type="entry name" value="INNER MEMBRANE PROTEIN YHAH-RELATED"/>
    <property type="match status" value="1"/>
</dbReference>
<evidence type="ECO:0000313" key="3">
    <source>
        <dbReference type="Proteomes" id="UP000266091"/>
    </source>
</evidence>
<keyword evidence="1" id="KW-0472">Membrane</keyword>
<dbReference type="InterPro" id="IPR008523">
    <property type="entry name" value="DUF805"/>
</dbReference>
<organism evidence="2 3">
    <name type="scientific">Mesosutterella multiformis</name>
    <dbReference type="NCBI Taxonomy" id="2259133"/>
    <lineage>
        <taxon>Bacteria</taxon>
        <taxon>Pseudomonadati</taxon>
        <taxon>Pseudomonadota</taxon>
        <taxon>Betaproteobacteria</taxon>
        <taxon>Burkholderiales</taxon>
        <taxon>Sutterellaceae</taxon>
        <taxon>Mesosutterella</taxon>
    </lineage>
</organism>
<feature type="transmembrane region" description="Helical" evidence="1">
    <location>
        <begin position="21"/>
        <end position="45"/>
    </location>
</feature>
<sequence length="154" mass="17695">MILPRCFDFRDRLNRKGYWHWYVLSLLVIGIGAVIAMMIGLLGFGTPELRLNLILSCYLVTALMVLSIQVPITVQRLHDIGKSGWYALVYLVFIGMVVYDLLRPFPTFLTVLVPFAFVVLIGFVPSEPRKNRYGNYVPEEEKFSESEQSEGFRI</sequence>
<dbReference type="RefSeq" id="WP_116270963.1">
    <property type="nucleotide sequence ID" value="NZ_BGZJ01000002.1"/>
</dbReference>
<dbReference type="EMBL" id="BGZJ01000002">
    <property type="protein sequence ID" value="GBO94756.1"/>
    <property type="molecule type" value="Genomic_DNA"/>
</dbReference>
<feature type="transmembrane region" description="Helical" evidence="1">
    <location>
        <begin position="84"/>
        <end position="102"/>
    </location>
</feature>
<feature type="transmembrane region" description="Helical" evidence="1">
    <location>
        <begin position="108"/>
        <end position="125"/>
    </location>
</feature>
<protein>
    <recommendedName>
        <fullName evidence="4">DUF805 domain-containing protein</fullName>
    </recommendedName>
</protein>
<keyword evidence="1" id="KW-0812">Transmembrane</keyword>
<feature type="transmembrane region" description="Helical" evidence="1">
    <location>
        <begin position="51"/>
        <end position="72"/>
    </location>
</feature>
<gene>
    <name evidence="2" type="ORF">MESMUL_21100</name>
</gene>
<evidence type="ECO:0008006" key="4">
    <source>
        <dbReference type="Google" id="ProtNLM"/>
    </source>
</evidence>
<dbReference type="AlphaFoldDB" id="A0A388SEQ4"/>
<proteinExistence type="predicted"/>
<dbReference type="GO" id="GO:0005886">
    <property type="term" value="C:plasma membrane"/>
    <property type="evidence" value="ECO:0007669"/>
    <property type="project" value="TreeGrafter"/>
</dbReference>
<dbReference type="Pfam" id="PF05656">
    <property type="entry name" value="DUF805"/>
    <property type="match status" value="1"/>
</dbReference>
<reference evidence="2 3" key="1">
    <citation type="journal article" date="2018" name="Int. J. Syst. Evol. Microbiol.">
        <title>Mesosutterella multiformis gen. nov., sp. nov., a member of the family Sutterellaceae and Sutterella megalosphaeroides sp. nov., isolated from human faeces.</title>
        <authorList>
            <person name="Sakamoto M."/>
            <person name="Ikeyama N."/>
            <person name="Kunihiro T."/>
            <person name="Iino T."/>
            <person name="Yuki M."/>
            <person name="Ohkuma M."/>
        </authorList>
    </citation>
    <scope>NUCLEOTIDE SEQUENCE [LARGE SCALE GENOMIC DNA]</scope>
    <source>
        <strain evidence="2 3">4NBBH2</strain>
    </source>
</reference>
<name>A0A388SEQ4_9BURK</name>
<comment type="caution">
    <text evidence="2">The sequence shown here is derived from an EMBL/GenBank/DDBJ whole genome shotgun (WGS) entry which is preliminary data.</text>
</comment>
<dbReference type="Proteomes" id="UP000266091">
    <property type="component" value="Unassembled WGS sequence"/>
</dbReference>
<dbReference type="OrthoDB" id="9812349at2"/>
<keyword evidence="1" id="KW-1133">Transmembrane helix</keyword>
<evidence type="ECO:0000313" key="2">
    <source>
        <dbReference type="EMBL" id="GBO94756.1"/>
    </source>
</evidence>
<keyword evidence="3" id="KW-1185">Reference proteome</keyword>
<evidence type="ECO:0000256" key="1">
    <source>
        <dbReference type="SAM" id="Phobius"/>
    </source>
</evidence>
<accession>A0A388SEQ4</accession>
<dbReference type="PANTHER" id="PTHR34980">
    <property type="entry name" value="INNER MEMBRANE PROTEIN-RELATED-RELATED"/>
    <property type="match status" value="1"/>
</dbReference>